<evidence type="ECO:0000313" key="3">
    <source>
        <dbReference type="Proteomes" id="UP000823990"/>
    </source>
</evidence>
<organism evidence="2 3">
    <name type="scientific">Candidatus Protoclostridium stercorigallinarum</name>
    <dbReference type="NCBI Taxonomy" id="2838741"/>
    <lineage>
        <taxon>Bacteria</taxon>
        <taxon>Bacillati</taxon>
        <taxon>Bacillota</taxon>
        <taxon>Clostridia</taxon>
        <taxon>Candidatus Protoclostridium</taxon>
    </lineage>
</organism>
<reference evidence="2" key="2">
    <citation type="submission" date="2021-04" db="EMBL/GenBank/DDBJ databases">
        <authorList>
            <person name="Gilroy R."/>
        </authorList>
    </citation>
    <scope>NUCLEOTIDE SEQUENCE</scope>
    <source>
        <strain evidence="2">12435</strain>
    </source>
</reference>
<reference evidence="2" key="1">
    <citation type="journal article" date="2021" name="PeerJ">
        <title>Extensive microbial diversity within the chicken gut microbiome revealed by metagenomics and culture.</title>
        <authorList>
            <person name="Gilroy R."/>
            <person name="Ravi A."/>
            <person name="Getino M."/>
            <person name="Pursley I."/>
            <person name="Horton D.L."/>
            <person name="Alikhan N.F."/>
            <person name="Baker D."/>
            <person name="Gharbi K."/>
            <person name="Hall N."/>
            <person name="Watson M."/>
            <person name="Adriaenssens E.M."/>
            <person name="Foster-Nyarko E."/>
            <person name="Jarju S."/>
            <person name="Secka A."/>
            <person name="Antonio M."/>
            <person name="Oren A."/>
            <person name="Chaudhuri R.R."/>
            <person name="La Ragione R."/>
            <person name="Hildebrand F."/>
            <person name="Pallen M.J."/>
        </authorList>
    </citation>
    <scope>NUCLEOTIDE SEQUENCE</scope>
    <source>
        <strain evidence="2">12435</strain>
    </source>
</reference>
<feature type="chain" id="PRO_5038910699" evidence="1">
    <location>
        <begin position="30"/>
        <end position="197"/>
    </location>
</feature>
<evidence type="ECO:0000256" key="1">
    <source>
        <dbReference type="SAM" id="SignalP"/>
    </source>
</evidence>
<sequence>MKKIKMMGRIAATACMILLAMVVCFSATACGVSEYTATMELTDSMSEEDKAPYVSGTSIKKMETSLTVDGDMYTLVKTSYGGEQTDASLIDEAYWYTSYQMAFRFEFKGACSKDGDKVTLEVPTEATKLVYYQFDVSALYPSRFPLSMTTDDSKDPVAVTASDADMKYFNGLYLMNTDEAVAQQVATVDGDTIVSIA</sequence>
<dbReference type="AlphaFoldDB" id="A0A9D1TSB1"/>
<dbReference type="EMBL" id="DXHS01000061">
    <property type="protein sequence ID" value="HIW02391.1"/>
    <property type="molecule type" value="Genomic_DNA"/>
</dbReference>
<accession>A0A9D1TSB1</accession>
<gene>
    <name evidence="2" type="ORF">H9892_03545</name>
</gene>
<feature type="signal peptide" evidence="1">
    <location>
        <begin position="1"/>
        <end position="29"/>
    </location>
</feature>
<proteinExistence type="predicted"/>
<name>A0A9D1TSB1_9FIRM</name>
<dbReference type="Proteomes" id="UP000823990">
    <property type="component" value="Unassembled WGS sequence"/>
</dbReference>
<dbReference type="PROSITE" id="PS51257">
    <property type="entry name" value="PROKAR_LIPOPROTEIN"/>
    <property type="match status" value="1"/>
</dbReference>
<protein>
    <submittedName>
        <fullName evidence="2">Uncharacterized protein</fullName>
    </submittedName>
</protein>
<evidence type="ECO:0000313" key="2">
    <source>
        <dbReference type="EMBL" id="HIW02391.1"/>
    </source>
</evidence>
<comment type="caution">
    <text evidence="2">The sequence shown here is derived from an EMBL/GenBank/DDBJ whole genome shotgun (WGS) entry which is preliminary data.</text>
</comment>
<keyword evidence="1" id="KW-0732">Signal</keyword>